<dbReference type="SUPFAM" id="SSF102405">
    <property type="entry name" value="MCP/YpsA-like"/>
    <property type="match status" value="1"/>
</dbReference>
<name>A0A7S3AI53_9EUKA</name>
<evidence type="ECO:0000256" key="1">
    <source>
        <dbReference type="SAM" id="MobiDB-lite"/>
    </source>
</evidence>
<accession>A0A7S3AI53</accession>
<dbReference type="PANTHER" id="PTHR43393:SF3">
    <property type="entry name" value="LYSINE DECARBOXYLASE-LIKE PROTEIN"/>
    <property type="match status" value="1"/>
</dbReference>
<evidence type="ECO:0008006" key="3">
    <source>
        <dbReference type="Google" id="ProtNLM"/>
    </source>
</evidence>
<dbReference type="Gene3D" id="3.40.50.450">
    <property type="match status" value="1"/>
</dbReference>
<dbReference type="Pfam" id="PF03641">
    <property type="entry name" value="Lysine_decarbox"/>
    <property type="match status" value="1"/>
</dbReference>
<reference evidence="2" key="1">
    <citation type="submission" date="2021-01" db="EMBL/GenBank/DDBJ databases">
        <authorList>
            <person name="Corre E."/>
            <person name="Pelletier E."/>
            <person name="Niang G."/>
            <person name="Scheremetjew M."/>
            <person name="Finn R."/>
            <person name="Kale V."/>
            <person name="Holt S."/>
            <person name="Cochrane G."/>
            <person name="Meng A."/>
            <person name="Brown T."/>
            <person name="Cohen L."/>
        </authorList>
    </citation>
    <scope>NUCLEOTIDE SEQUENCE</scope>
    <source>
        <strain evidence="2">CCMP281</strain>
    </source>
</reference>
<organism evidence="2">
    <name type="scientific">Haptolina ericina</name>
    <dbReference type="NCBI Taxonomy" id="156174"/>
    <lineage>
        <taxon>Eukaryota</taxon>
        <taxon>Haptista</taxon>
        <taxon>Haptophyta</taxon>
        <taxon>Prymnesiophyceae</taxon>
        <taxon>Prymnesiales</taxon>
        <taxon>Prymnesiaceae</taxon>
        <taxon>Haptolina</taxon>
    </lineage>
</organism>
<gene>
    <name evidence="2" type="ORF">HERI1096_LOCUS4666</name>
</gene>
<dbReference type="InterPro" id="IPR031100">
    <property type="entry name" value="LOG_fam"/>
</dbReference>
<dbReference type="EMBL" id="HBHX01008429">
    <property type="protein sequence ID" value="CAE0104008.1"/>
    <property type="molecule type" value="Transcribed_RNA"/>
</dbReference>
<protein>
    <recommendedName>
        <fullName evidence="3">Lysine decarboxylase</fullName>
    </recommendedName>
</protein>
<dbReference type="PANTHER" id="PTHR43393">
    <property type="entry name" value="CYTOKININ RIBOSIDE 5'-MONOPHOSPHATE PHOSPHORIBOHYDROLASE"/>
    <property type="match status" value="1"/>
</dbReference>
<feature type="region of interest" description="Disordered" evidence="1">
    <location>
        <begin position="180"/>
        <end position="201"/>
    </location>
</feature>
<feature type="region of interest" description="Disordered" evidence="1">
    <location>
        <begin position="1"/>
        <end position="20"/>
    </location>
</feature>
<evidence type="ECO:0000313" key="2">
    <source>
        <dbReference type="EMBL" id="CAE0104008.1"/>
    </source>
</evidence>
<dbReference type="InterPro" id="IPR052341">
    <property type="entry name" value="LOG_family_nucleotidases"/>
</dbReference>
<dbReference type="AlphaFoldDB" id="A0A7S3AI53"/>
<dbReference type="GO" id="GO:0005829">
    <property type="term" value="C:cytosol"/>
    <property type="evidence" value="ECO:0007669"/>
    <property type="project" value="TreeGrafter"/>
</dbReference>
<sequence>MKRGHEETYHRDPSEWSMPPCPVTKAYRNDDFLNSSHARHIRILAEYEETQQRLRAQGVKATVMIFGSARAKNREQYDVAMAKEVEQMSSSPEGSEAYEAAAGAKARLEQSEWMIEQMDKITELSRRLTEWGFTARYNPGTTISGVARSSELKRRIERSNSQERGLPNLANKETSYSYVAHSSDTTAPSPHKEESRGRRKTQSIFICTGGGPGFMEAANKGAYQAEGRSIGMGITLPFEKGLNPYVTPELAFEYHYFFTRKFWMAFYMQALVVAPGGFGTCDELFEIVTLKQTGKMNKQIPIVLFGKQYWEDIINWKALARYGTIKEEDISSLLFTDSIEEAFEYVTQRLLEGAAMVDDYDHGD</sequence>
<proteinExistence type="predicted"/>
<feature type="compositionally biased region" description="Basic and acidic residues" evidence="1">
    <location>
        <begin position="1"/>
        <end position="14"/>
    </location>
</feature>